<proteinExistence type="predicted"/>
<dbReference type="AlphaFoldDB" id="A0A6J4P619"/>
<organism evidence="1">
    <name type="scientific">uncultured Leptolyngbya sp</name>
    <dbReference type="NCBI Taxonomy" id="332963"/>
    <lineage>
        <taxon>Bacteria</taxon>
        <taxon>Bacillati</taxon>
        <taxon>Cyanobacteriota</taxon>
        <taxon>Cyanophyceae</taxon>
        <taxon>Leptolyngbyales</taxon>
        <taxon>Leptolyngbyaceae</taxon>
        <taxon>Leptolyngbya group</taxon>
        <taxon>Leptolyngbya</taxon>
        <taxon>environmental samples</taxon>
    </lineage>
</organism>
<name>A0A6J4P619_9CYAN</name>
<evidence type="ECO:0000313" key="1">
    <source>
        <dbReference type="EMBL" id="CAA9405432.1"/>
    </source>
</evidence>
<protein>
    <submittedName>
        <fullName evidence="1">Mobile element protein</fullName>
    </submittedName>
</protein>
<accession>A0A6J4P619</accession>
<dbReference type="EMBL" id="CADCTY010002115">
    <property type="protein sequence ID" value="CAA9405432.1"/>
    <property type="molecule type" value="Genomic_DNA"/>
</dbReference>
<sequence length="169" mass="19187">MATILDNDVQLDGQNVRFTLEQLWQTMELCKDQAGSLATGLDHFLKVTLSYAPGLFHCYDIKSLPRTNNDLEQLFGSWRHHQRRCTGRKVAPASLVVRGSVQIVAAIATQLHSFSASELATVSIEAWQSVRADLNRLQYKRNQQRQFRSFPATYLANLEQKFLQLALPP</sequence>
<gene>
    <name evidence="1" type="ORF">AVDCRST_MAG94-6135</name>
</gene>
<reference evidence="1" key="1">
    <citation type="submission" date="2020-02" db="EMBL/GenBank/DDBJ databases">
        <authorList>
            <person name="Meier V. D."/>
        </authorList>
    </citation>
    <scope>NUCLEOTIDE SEQUENCE</scope>
    <source>
        <strain evidence="1">AVDCRST_MAG94</strain>
    </source>
</reference>